<dbReference type="AlphaFoldDB" id="A0AAV0SUU1"/>
<evidence type="ECO:0000256" key="1">
    <source>
        <dbReference type="SAM" id="MobiDB-lite"/>
    </source>
</evidence>
<feature type="chain" id="PRO_5043415405" evidence="3">
    <location>
        <begin position="23"/>
        <end position="467"/>
    </location>
</feature>
<dbReference type="InterPro" id="IPR037176">
    <property type="entry name" value="Osmotin/thaumatin-like_sf"/>
</dbReference>
<evidence type="ECO:0000313" key="4">
    <source>
        <dbReference type="EMBL" id="CAI5708686.1"/>
    </source>
</evidence>
<feature type="compositionally biased region" description="Polar residues" evidence="1">
    <location>
        <begin position="355"/>
        <end position="368"/>
    </location>
</feature>
<feature type="compositionally biased region" description="Pro residues" evidence="1">
    <location>
        <begin position="210"/>
        <end position="232"/>
    </location>
</feature>
<proteinExistence type="predicted"/>
<feature type="compositionally biased region" description="Low complexity" evidence="1">
    <location>
        <begin position="196"/>
        <end position="209"/>
    </location>
</feature>
<evidence type="ECO:0000256" key="3">
    <source>
        <dbReference type="SAM" id="SignalP"/>
    </source>
</evidence>
<feature type="compositionally biased region" description="Low complexity" evidence="1">
    <location>
        <begin position="233"/>
        <end position="316"/>
    </location>
</feature>
<dbReference type="SMART" id="SM00205">
    <property type="entry name" value="THN"/>
    <property type="match status" value="1"/>
</dbReference>
<reference evidence="4" key="1">
    <citation type="submission" date="2022-12" db="EMBL/GenBank/DDBJ databases">
        <authorList>
            <person name="Webb A."/>
        </authorList>
    </citation>
    <scope>NUCLEOTIDE SEQUENCE</scope>
    <source>
        <strain evidence="4">Pf2</strain>
    </source>
</reference>
<keyword evidence="3" id="KW-0732">Signal</keyword>
<dbReference type="PANTHER" id="PTHR31737">
    <property type="entry name" value="PROTEIN TOS1"/>
    <property type="match status" value="1"/>
</dbReference>
<dbReference type="Proteomes" id="UP001159659">
    <property type="component" value="Unassembled WGS sequence"/>
</dbReference>
<accession>A0AAV0SUU1</accession>
<feature type="region of interest" description="Disordered" evidence="1">
    <location>
        <begin position="349"/>
        <end position="380"/>
    </location>
</feature>
<dbReference type="PANTHER" id="PTHR31737:SF2">
    <property type="entry name" value="PROTEIN TOS1"/>
    <property type="match status" value="1"/>
</dbReference>
<feature type="region of interest" description="Disordered" evidence="1">
    <location>
        <begin position="441"/>
        <end position="467"/>
    </location>
</feature>
<evidence type="ECO:0000313" key="5">
    <source>
        <dbReference type="Proteomes" id="UP001159659"/>
    </source>
</evidence>
<gene>
    <name evidence="4" type="ORF">PFR002_LOCUS1881</name>
</gene>
<dbReference type="EMBL" id="CANTFK010000189">
    <property type="protein sequence ID" value="CAI5708686.1"/>
    <property type="molecule type" value="Genomic_DNA"/>
</dbReference>
<keyword evidence="2" id="KW-0472">Membrane</keyword>
<feature type="signal peptide" evidence="3">
    <location>
        <begin position="1"/>
        <end position="22"/>
    </location>
</feature>
<evidence type="ECO:0000256" key="2">
    <source>
        <dbReference type="SAM" id="Phobius"/>
    </source>
</evidence>
<dbReference type="SUPFAM" id="SSF49870">
    <property type="entry name" value="Osmotin, thaumatin-like protein"/>
    <property type="match status" value="1"/>
</dbReference>
<dbReference type="PRINTS" id="PR01217">
    <property type="entry name" value="PRICHEXTENSN"/>
</dbReference>
<feature type="region of interest" description="Disordered" evidence="1">
    <location>
        <begin position="181"/>
        <end position="322"/>
    </location>
</feature>
<keyword evidence="2" id="KW-1133">Transmembrane helix</keyword>
<feature type="transmembrane region" description="Helical" evidence="2">
    <location>
        <begin position="409"/>
        <end position="430"/>
    </location>
</feature>
<keyword evidence="2" id="KW-0812">Transmembrane</keyword>
<organism evidence="4 5">
    <name type="scientific">Peronospora farinosa</name>
    <dbReference type="NCBI Taxonomy" id="134698"/>
    <lineage>
        <taxon>Eukaryota</taxon>
        <taxon>Sar</taxon>
        <taxon>Stramenopiles</taxon>
        <taxon>Oomycota</taxon>
        <taxon>Peronosporomycetes</taxon>
        <taxon>Peronosporales</taxon>
        <taxon>Peronosporaceae</taxon>
        <taxon>Peronospora</taxon>
    </lineage>
</organism>
<dbReference type="InterPro" id="IPR001938">
    <property type="entry name" value="Thaumatin"/>
</dbReference>
<sequence>MVRPTISCALMGFAMFTDVAQGINIYVTNKCDESMVLAHVTPNGVTTDDLACGGTITKSIEPSSGSHVFKSGTGAEATLAEFSTVGGKSWYDISAIPTGKKSGPGYCTSLQDCKTVTGGVGFNVPIQIIPHTPDGGRCVELTCLTENCIDAYQFPKDDTKTHTCPLSTDFDLTFCAGGSGGQAPMASPAPTPPSTPSTMLNPPSTSSPVPASPSPVPASPSPEPASPSPAPASPSLEPASPSLDPASPSPDAASPSLEPASPSLDPASPSPDAASPSLEPASPSPDPASSSPEPASPSLKKLSSSSQKSPSSTTVSDKYPTYAQQQSIDQFEQSPVSDLKNQANYENLRKENGKTEPSVNTQQTTETNQKPHKVDDATGGTNPAVSLIKDDHVQQINTRSADKSGGATFIFVGVVALCVVMVAAATIVGVRKKKAQLEELESKTPQSTTAHGTLANFRTPRNNVSVL</sequence>
<protein>
    <submittedName>
        <fullName evidence="4">Uncharacterized protein</fullName>
    </submittedName>
</protein>
<comment type="caution">
    <text evidence="4">The sequence shown here is derived from an EMBL/GenBank/DDBJ whole genome shotgun (WGS) entry which is preliminary data.</text>
</comment>
<name>A0AAV0SUU1_9STRA</name>
<dbReference type="PROSITE" id="PS51367">
    <property type="entry name" value="THAUMATIN_2"/>
    <property type="match status" value="1"/>
</dbReference>